<feature type="transmembrane region" description="Helical" evidence="1">
    <location>
        <begin position="54"/>
        <end position="76"/>
    </location>
</feature>
<evidence type="ECO:0000313" key="2">
    <source>
        <dbReference type="EMBL" id="MBT1073317.1"/>
    </source>
</evidence>
<dbReference type="PROSITE" id="PS51257">
    <property type="entry name" value="PROKAR_LIPOPROTEIN"/>
    <property type="match status" value="1"/>
</dbReference>
<keyword evidence="1" id="KW-0472">Membrane</keyword>
<keyword evidence="1" id="KW-1133">Transmembrane helix</keyword>
<feature type="transmembrane region" description="Helical" evidence="1">
    <location>
        <begin position="226"/>
        <end position="244"/>
    </location>
</feature>
<protein>
    <submittedName>
        <fullName evidence="2">YybS family protein</fullName>
    </submittedName>
</protein>
<feature type="transmembrane region" description="Helical" evidence="1">
    <location>
        <begin position="250"/>
        <end position="272"/>
    </location>
</feature>
<comment type="caution">
    <text evidence="2">The sequence shown here is derived from an EMBL/GenBank/DDBJ whole genome shotgun (WGS) entry which is preliminary data.</text>
</comment>
<sequence>MSSTSKNSSTVVQLAVAVLGVACSFSFFAAYIVIPPAGIFSGLLAPFPALFSRFKFGMGTAVIITLGTTSILVAVFGMRAGLLYVGQCAFIALVMSELLVRKFGVVRSLIWTTLLNLVFYVIAALVFTFVTGKNIHLIAVQEINHSIAQAAGIYEKAGITGDELAAMKQSMTMAGALLIKIYPSLMTVMLIAMAGFNIALLKRFSPRWGFQLKVGEFSQFRNPEPLVWLLIFSGFALLAAYPVITVPALNVLVILSMLYFLQGLAVVTSVIARQMYSGILRAALYVMLIFQPYLAFVVAVVGIFDLWGDFRTPRKQENL</sequence>
<feature type="transmembrane region" description="Helical" evidence="1">
    <location>
        <begin position="82"/>
        <end position="100"/>
    </location>
</feature>
<keyword evidence="3" id="KW-1185">Reference proteome</keyword>
<feature type="transmembrane region" description="Helical" evidence="1">
    <location>
        <begin position="109"/>
        <end position="130"/>
    </location>
</feature>
<dbReference type="Proteomes" id="UP000784128">
    <property type="component" value="Unassembled WGS sequence"/>
</dbReference>
<proteinExistence type="predicted"/>
<feature type="transmembrane region" description="Helical" evidence="1">
    <location>
        <begin position="12"/>
        <end position="34"/>
    </location>
</feature>
<organism evidence="2 3">
    <name type="scientific">Pelotalea chapellei</name>
    <dbReference type="NCBI Taxonomy" id="44671"/>
    <lineage>
        <taxon>Bacteria</taxon>
        <taxon>Pseudomonadati</taxon>
        <taxon>Thermodesulfobacteriota</taxon>
        <taxon>Desulfuromonadia</taxon>
        <taxon>Geobacterales</taxon>
        <taxon>Geobacteraceae</taxon>
        <taxon>Pelotalea</taxon>
    </lineage>
</organism>
<reference evidence="2 3" key="1">
    <citation type="submission" date="2021-05" db="EMBL/GenBank/DDBJ databases">
        <title>The draft genome of Geobacter chapellei DSM 13688.</title>
        <authorList>
            <person name="Xu Z."/>
            <person name="Masuda Y."/>
            <person name="Itoh H."/>
            <person name="Senoo K."/>
        </authorList>
    </citation>
    <scope>NUCLEOTIDE SEQUENCE [LARGE SCALE GENOMIC DNA]</scope>
    <source>
        <strain evidence="2 3">DSM 13688</strain>
    </source>
</reference>
<dbReference type="RefSeq" id="WP_214301250.1">
    <property type="nucleotide sequence ID" value="NZ_JAHDYS010000020.1"/>
</dbReference>
<gene>
    <name evidence="2" type="ORF">KJB30_16110</name>
</gene>
<keyword evidence="1" id="KW-0812">Transmembrane</keyword>
<feature type="transmembrane region" description="Helical" evidence="1">
    <location>
        <begin position="181"/>
        <end position="201"/>
    </location>
</feature>
<evidence type="ECO:0000256" key="1">
    <source>
        <dbReference type="SAM" id="Phobius"/>
    </source>
</evidence>
<accession>A0ABS5UC91</accession>
<dbReference type="PANTHER" id="PTHR41324:SF1">
    <property type="entry name" value="DUF2232 DOMAIN-CONTAINING PROTEIN"/>
    <property type="match status" value="1"/>
</dbReference>
<dbReference type="PANTHER" id="PTHR41324">
    <property type="entry name" value="MEMBRANE PROTEIN-RELATED"/>
    <property type="match status" value="1"/>
</dbReference>
<name>A0ABS5UC91_9BACT</name>
<evidence type="ECO:0000313" key="3">
    <source>
        <dbReference type="Proteomes" id="UP000784128"/>
    </source>
</evidence>
<dbReference type="Pfam" id="PF09991">
    <property type="entry name" value="DUF2232"/>
    <property type="match status" value="1"/>
</dbReference>
<feature type="transmembrane region" description="Helical" evidence="1">
    <location>
        <begin position="284"/>
        <end position="304"/>
    </location>
</feature>
<dbReference type="EMBL" id="JAHDYS010000020">
    <property type="protein sequence ID" value="MBT1073317.1"/>
    <property type="molecule type" value="Genomic_DNA"/>
</dbReference>
<dbReference type="InterPro" id="IPR018710">
    <property type="entry name" value="DUF2232"/>
</dbReference>